<dbReference type="RefSeq" id="XP_044542887.1">
    <property type="nucleotide sequence ID" value="XM_044687498.1"/>
</dbReference>
<dbReference type="AlphaFoldDB" id="A0AA88KCY9"/>
<dbReference type="InterPro" id="IPR000742">
    <property type="entry name" value="EGF"/>
</dbReference>
<comment type="caution">
    <text evidence="1">Lacks conserved residue(s) required for the propagation of feature annotation.</text>
</comment>
<dbReference type="Gene3D" id="2.10.25.10">
    <property type="entry name" value="Laminin"/>
    <property type="match status" value="3"/>
</dbReference>
<organism evidence="3 4">
    <name type="scientific">Naegleria lovaniensis</name>
    <name type="common">Amoeba</name>
    <dbReference type="NCBI Taxonomy" id="51637"/>
    <lineage>
        <taxon>Eukaryota</taxon>
        <taxon>Discoba</taxon>
        <taxon>Heterolobosea</taxon>
        <taxon>Tetramitia</taxon>
        <taxon>Eutetramitia</taxon>
        <taxon>Vahlkampfiidae</taxon>
        <taxon>Naegleria</taxon>
    </lineage>
</organism>
<feature type="disulfide bond" evidence="1">
    <location>
        <begin position="210"/>
        <end position="219"/>
    </location>
</feature>
<feature type="disulfide bond" evidence="1">
    <location>
        <begin position="126"/>
        <end position="135"/>
    </location>
</feature>
<keyword evidence="1" id="KW-1015">Disulfide bond</keyword>
<dbReference type="PROSITE" id="PS01186">
    <property type="entry name" value="EGF_2"/>
    <property type="match status" value="2"/>
</dbReference>
<evidence type="ECO:0000259" key="2">
    <source>
        <dbReference type="PROSITE" id="PS50026"/>
    </source>
</evidence>
<evidence type="ECO:0000313" key="3">
    <source>
        <dbReference type="EMBL" id="KAG2373713.1"/>
    </source>
</evidence>
<sequence>MGLCVTSNDNHLLVADLRINSLHFAGVTVRSFSGFSGDAYQLASMPVFLLPHSWCAEICHPPCFGIAANNASVCSGNCVAPDQCVCDTNHTGPSCAFPLCFGVSSNDTAQVCSGNGVCENVDTCSCSAGFSGSQCEAPSYNGIMATNSSACNGHNSCEVDLVCVKICTCNVNGHVGTQCVLVTCFGITSNNVSHVCSGNGICENVDTCSCTTGFRGSKCEHPSCNGIVSTNTSVCTGHGSCINLDTCVCDINWIGQYCDIPQCFGIEATNSSVCSGFGLCQNPNQCTCNVYEAHN</sequence>
<comment type="caution">
    <text evidence="3">The sequence shown here is derived from an EMBL/GenBank/DDBJ whole genome shotgun (WGS) entry which is preliminary data.</text>
</comment>
<name>A0AA88KCY9_NAELO</name>
<protein>
    <recommendedName>
        <fullName evidence="2">EGF-like domain-containing protein</fullName>
    </recommendedName>
</protein>
<reference evidence="3 4" key="1">
    <citation type="journal article" date="2018" name="BMC Genomics">
        <title>The genome of Naegleria lovaniensis, the basis for a comparative approach to unravel pathogenicity factors of the human pathogenic amoeba N. fowleri.</title>
        <authorList>
            <person name="Liechti N."/>
            <person name="Schurch N."/>
            <person name="Bruggmann R."/>
            <person name="Wittwer M."/>
        </authorList>
    </citation>
    <scope>NUCLEOTIDE SEQUENCE [LARGE SCALE GENOMIC DNA]</scope>
    <source>
        <strain evidence="3 4">ATCC 30569</strain>
    </source>
</reference>
<dbReference type="PROSITE" id="PS50026">
    <property type="entry name" value="EGF_3"/>
    <property type="match status" value="2"/>
</dbReference>
<dbReference type="SMART" id="SM00181">
    <property type="entry name" value="EGF"/>
    <property type="match status" value="4"/>
</dbReference>
<evidence type="ECO:0000256" key="1">
    <source>
        <dbReference type="PROSITE-ProRule" id="PRU00076"/>
    </source>
</evidence>
<keyword evidence="4" id="KW-1185">Reference proteome</keyword>
<feature type="domain" description="EGF-like" evidence="2">
    <location>
        <begin position="188"/>
        <end position="220"/>
    </location>
</feature>
<evidence type="ECO:0000313" key="4">
    <source>
        <dbReference type="Proteomes" id="UP000816034"/>
    </source>
</evidence>
<dbReference type="EMBL" id="PYSW02000051">
    <property type="protein sequence ID" value="KAG2373713.1"/>
    <property type="molecule type" value="Genomic_DNA"/>
</dbReference>
<gene>
    <name evidence="3" type="ORF">C9374_011802</name>
</gene>
<accession>A0AA88KCY9</accession>
<dbReference type="Pfam" id="PF23106">
    <property type="entry name" value="EGF_Teneurin"/>
    <property type="match status" value="1"/>
</dbReference>
<dbReference type="GeneID" id="68104256"/>
<dbReference type="PROSITE" id="PS00022">
    <property type="entry name" value="EGF_1"/>
    <property type="match status" value="3"/>
</dbReference>
<keyword evidence="1" id="KW-0245">EGF-like domain</keyword>
<feature type="domain" description="EGF-like" evidence="2">
    <location>
        <begin position="104"/>
        <end position="136"/>
    </location>
</feature>
<proteinExistence type="predicted"/>
<dbReference type="Proteomes" id="UP000816034">
    <property type="component" value="Unassembled WGS sequence"/>
</dbReference>